<name>A0A8A1MM16_AJECA</name>
<evidence type="ECO:0000313" key="2">
    <source>
        <dbReference type="EMBL" id="QSS66879.1"/>
    </source>
</evidence>
<feature type="region of interest" description="Disordered" evidence="1">
    <location>
        <begin position="490"/>
        <end position="522"/>
    </location>
</feature>
<protein>
    <submittedName>
        <fullName evidence="2">Uncharacterized protein</fullName>
    </submittedName>
</protein>
<feature type="compositionally biased region" description="Acidic residues" evidence="1">
    <location>
        <begin position="9"/>
        <end position="28"/>
    </location>
</feature>
<reference evidence="2" key="1">
    <citation type="submission" date="2021-01" db="EMBL/GenBank/DDBJ databases">
        <title>Chromosome-level genome assembly of a human fungal pathogen reveals clustering of transcriptionally co-regulated genes.</title>
        <authorList>
            <person name="Voorhies M."/>
            <person name="Cohen S."/>
            <person name="Shea T.P."/>
            <person name="Petrus S."/>
            <person name="Munoz J.F."/>
            <person name="Poplawski S."/>
            <person name="Goldman W.E."/>
            <person name="Michael T."/>
            <person name="Cuomo C.A."/>
            <person name="Sil A."/>
            <person name="Beyhan S."/>
        </authorList>
    </citation>
    <scope>NUCLEOTIDE SEQUENCE</scope>
    <source>
        <strain evidence="2">WU24</strain>
    </source>
</reference>
<evidence type="ECO:0000313" key="3">
    <source>
        <dbReference type="Proteomes" id="UP000663671"/>
    </source>
</evidence>
<feature type="compositionally biased region" description="Acidic residues" evidence="1">
    <location>
        <begin position="159"/>
        <end position="171"/>
    </location>
</feature>
<proteinExistence type="predicted"/>
<gene>
    <name evidence="2" type="ORF">I7I51_03091</name>
</gene>
<feature type="region of interest" description="Disordered" evidence="1">
    <location>
        <begin position="1"/>
        <end position="229"/>
    </location>
</feature>
<feature type="compositionally biased region" description="Acidic residues" evidence="1">
    <location>
        <begin position="405"/>
        <end position="414"/>
    </location>
</feature>
<feature type="compositionally biased region" description="Basic and acidic residues" evidence="1">
    <location>
        <begin position="496"/>
        <end position="506"/>
    </location>
</feature>
<feature type="compositionally biased region" description="Acidic residues" evidence="1">
    <location>
        <begin position="73"/>
        <end position="85"/>
    </location>
</feature>
<dbReference type="EMBL" id="CP069116">
    <property type="protein sequence ID" value="QSS66879.1"/>
    <property type="molecule type" value="Genomic_DNA"/>
</dbReference>
<feature type="compositionally biased region" description="Basic and acidic residues" evidence="1">
    <location>
        <begin position="125"/>
        <end position="135"/>
    </location>
</feature>
<dbReference type="Proteomes" id="UP000663671">
    <property type="component" value="Chromosome 6"/>
</dbReference>
<dbReference type="VEuPathDB" id="FungiDB:I7I51_03091"/>
<dbReference type="AlphaFoldDB" id="A0A8A1MM16"/>
<evidence type="ECO:0000256" key="1">
    <source>
        <dbReference type="SAM" id="MobiDB-lite"/>
    </source>
</evidence>
<sequence length="522" mass="53365">MTDANAENNGDDVADVVDEEGDSADLADDFLVAVEGGDGDALGEGHEEEREVVEPGVDGVEEVETEASAVEERQEEGDGDDDGADEGTRDLFAPVGVADERDHRLDKGVGRAEADQHDGEEEHDAPEGGRRHLGDGQRVGQEADGEGPELVTRFRLQAEEADNAEDGEGTDDLVGRVGAGNDDGVLDGIGESGIVGGESSEVAEAHASGEENLTGGGLPDLPGGQLPAVPVGHVHLDALDGIGERDAAAEEDEDHHDGQAHGEVDDAAGEADALEHAEVDDEPDEGGPADGLADEAGARVAGVLEDGLAVVRVLAGNGGDVGDDVLHVELLAPVGPGLRGVEGVAEVDHDPGEDGDVVGAHHVAGEDGPDADAAGVLVDGVEGDDAATAGGLADGDLKDEQRDGQEDEGDEVGEEPLQAVVLEDHGRVAQDVSKADGAAHGRQHEGGAAGPLVTAVGGLLGGRGEDVQDLFEDAHGGRIGGPFLREQATCYWSEAGKGEGEDPRSMEEEEEEEEEEEGEEEK</sequence>
<feature type="region of interest" description="Disordered" evidence="1">
    <location>
        <begin position="384"/>
        <end position="414"/>
    </location>
</feature>
<feature type="compositionally biased region" description="Basic and acidic residues" evidence="1">
    <location>
        <begin position="98"/>
        <end position="117"/>
    </location>
</feature>
<feature type="compositionally biased region" description="Acidic residues" evidence="1">
    <location>
        <begin position="507"/>
        <end position="522"/>
    </location>
</feature>
<accession>A0A8A1MM16</accession>
<organism evidence="2 3">
    <name type="scientific">Ajellomyces capsulatus</name>
    <name type="common">Darling's disease fungus</name>
    <name type="synonym">Histoplasma capsulatum</name>
    <dbReference type="NCBI Taxonomy" id="5037"/>
    <lineage>
        <taxon>Eukaryota</taxon>
        <taxon>Fungi</taxon>
        <taxon>Dikarya</taxon>
        <taxon>Ascomycota</taxon>
        <taxon>Pezizomycotina</taxon>
        <taxon>Eurotiomycetes</taxon>
        <taxon>Eurotiomycetidae</taxon>
        <taxon>Onygenales</taxon>
        <taxon>Ajellomycetaceae</taxon>
        <taxon>Histoplasma</taxon>
    </lineage>
</organism>
<feature type="compositionally biased region" description="Basic and acidic residues" evidence="1">
    <location>
        <begin position="43"/>
        <end position="53"/>
    </location>
</feature>
<feature type="compositionally biased region" description="Basic and acidic residues" evidence="1">
    <location>
        <begin position="395"/>
        <end position="404"/>
    </location>
</feature>